<dbReference type="EMBL" id="QGKV02000832">
    <property type="protein sequence ID" value="KAF3548682.1"/>
    <property type="molecule type" value="Genomic_DNA"/>
</dbReference>
<gene>
    <name evidence="1" type="ORF">DY000_02009968</name>
</gene>
<protein>
    <submittedName>
        <fullName evidence="1">Uncharacterized protein</fullName>
    </submittedName>
</protein>
<accession>A0ABQ7CB28</accession>
<keyword evidence="2" id="KW-1185">Reference proteome</keyword>
<reference evidence="1 2" key="1">
    <citation type="journal article" date="2020" name="BMC Genomics">
        <title>Intraspecific diversification of the crop wild relative Brassica cretica Lam. using demographic model selection.</title>
        <authorList>
            <person name="Kioukis A."/>
            <person name="Michalopoulou V.A."/>
            <person name="Briers L."/>
            <person name="Pirintsos S."/>
            <person name="Studholme D.J."/>
            <person name="Pavlidis P."/>
            <person name="Sarris P.F."/>
        </authorList>
    </citation>
    <scope>NUCLEOTIDE SEQUENCE [LARGE SCALE GENOMIC DNA]</scope>
    <source>
        <strain evidence="2">cv. PFS-1207/04</strain>
    </source>
</reference>
<evidence type="ECO:0000313" key="1">
    <source>
        <dbReference type="EMBL" id="KAF3548682.1"/>
    </source>
</evidence>
<proteinExistence type="predicted"/>
<evidence type="ECO:0000313" key="2">
    <source>
        <dbReference type="Proteomes" id="UP000266723"/>
    </source>
</evidence>
<organism evidence="1 2">
    <name type="scientific">Brassica cretica</name>
    <name type="common">Mustard</name>
    <dbReference type="NCBI Taxonomy" id="69181"/>
    <lineage>
        <taxon>Eukaryota</taxon>
        <taxon>Viridiplantae</taxon>
        <taxon>Streptophyta</taxon>
        <taxon>Embryophyta</taxon>
        <taxon>Tracheophyta</taxon>
        <taxon>Spermatophyta</taxon>
        <taxon>Magnoliopsida</taxon>
        <taxon>eudicotyledons</taxon>
        <taxon>Gunneridae</taxon>
        <taxon>Pentapetalae</taxon>
        <taxon>rosids</taxon>
        <taxon>malvids</taxon>
        <taxon>Brassicales</taxon>
        <taxon>Brassicaceae</taxon>
        <taxon>Brassiceae</taxon>
        <taxon>Brassica</taxon>
    </lineage>
</organism>
<comment type="caution">
    <text evidence="1">The sequence shown here is derived from an EMBL/GenBank/DDBJ whole genome shotgun (WGS) entry which is preliminary data.</text>
</comment>
<name>A0ABQ7CB28_BRACR</name>
<sequence>MISPRWDPGNGGGERVDLQEQQGTECGFLDWAMLLNLRGFDLDIRNGYFGKLRRTRVSEISITISIIIKTKSQRSTDSMEKIGNEISQRISVGDIWN</sequence>
<dbReference type="Proteomes" id="UP000266723">
    <property type="component" value="Unassembled WGS sequence"/>
</dbReference>